<feature type="transmembrane region" description="Helical" evidence="1">
    <location>
        <begin position="271"/>
        <end position="292"/>
    </location>
</feature>
<organism evidence="3 4">
    <name type="scientific">Pyxidicoccus fallax</name>
    <dbReference type="NCBI Taxonomy" id="394095"/>
    <lineage>
        <taxon>Bacteria</taxon>
        <taxon>Pseudomonadati</taxon>
        <taxon>Myxococcota</taxon>
        <taxon>Myxococcia</taxon>
        <taxon>Myxococcales</taxon>
        <taxon>Cystobacterineae</taxon>
        <taxon>Myxococcaceae</taxon>
        <taxon>Pyxidicoccus</taxon>
    </lineage>
</organism>
<dbReference type="GO" id="GO:0016020">
    <property type="term" value="C:membrane"/>
    <property type="evidence" value="ECO:0007669"/>
    <property type="project" value="TreeGrafter"/>
</dbReference>
<feature type="transmembrane region" description="Helical" evidence="1">
    <location>
        <begin position="166"/>
        <end position="187"/>
    </location>
</feature>
<keyword evidence="1" id="KW-0812">Transmembrane</keyword>
<feature type="transmembrane region" description="Helical" evidence="1">
    <location>
        <begin position="207"/>
        <end position="229"/>
    </location>
</feature>
<feature type="transmembrane region" description="Helical" evidence="1">
    <location>
        <begin position="241"/>
        <end position="259"/>
    </location>
</feature>
<sequence length="393" mass="42446">MSPAAPLPHASVHHAPGLDTLRVLAIALVFVFHYPGDGAPEWFASIARFGWTGVDLFFVLSGFLVSRQLLAPLAAGERPDLRAFCLRRFLRVLPAYWGVLAVYALLPSVRERPDMPPLWSYLTFTQNFGLEGGAFSHAWSLCIEEHFYVALPLLVLALSGRVRWRGVVALVLGIIALGVVVRMSLWWAHLEAPPPGASLGRLYRRYIYYPTWGHLDGLLAGGVLALVATFRPAVWGRWLRAPLGAALLATACLLLAGPLCIDNKSLLSSAVAFPLLSLGFAALVVLALTGAGARTLGRMPGARWLASVTYCVYLSHKLVLHAVHRALEPHGLGAHHPITVLASVACVLAAAALLHVTVERPFLRLRERWVRPVPGGGGLPHALPVGPGAWRGN</sequence>
<evidence type="ECO:0000256" key="1">
    <source>
        <dbReference type="SAM" id="Phobius"/>
    </source>
</evidence>
<feature type="domain" description="Acyltransferase 3" evidence="2">
    <location>
        <begin position="17"/>
        <end position="353"/>
    </location>
</feature>
<dbReference type="GO" id="GO:0016747">
    <property type="term" value="F:acyltransferase activity, transferring groups other than amino-acyl groups"/>
    <property type="evidence" value="ECO:0007669"/>
    <property type="project" value="InterPro"/>
</dbReference>
<protein>
    <submittedName>
        <fullName evidence="3">Acyltransferase</fullName>
    </submittedName>
</protein>
<evidence type="ECO:0000259" key="2">
    <source>
        <dbReference type="Pfam" id="PF01757"/>
    </source>
</evidence>
<dbReference type="PANTHER" id="PTHR23028:SF53">
    <property type="entry name" value="ACYL_TRANSF_3 DOMAIN-CONTAINING PROTEIN"/>
    <property type="match status" value="1"/>
</dbReference>
<evidence type="ECO:0000313" key="4">
    <source>
        <dbReference type="Proteomes" id="UP000518300"/>
    </source>
</evidence>
<feature type="transmembrane region" description="Helical" evidence="1">
    <location>
        <begin position="20"/>
        <end position="36"/>
    </location>
</feature>
<dbReference type="InterPro" id="IPR002656">
    <property type="entry name" value="Acyl_transf_3_dom"/>
</dbReference>
<keyword evidence="4" id="KW-1185">Reference proteome</keyword>
<dbReference type="GO" id="GO:0009103">
    <property type="term" value="P:lipopolysaccharide biosynthetic process"/>
    <property type="evidence" value="ECO:0007669"/>
    <property type="project" value="TreeGrafter"/>
</dbReference>
<feature type="transmembrane region" description="Helical" evidence="1">
    <location>
        <begin position="138"/>
        <end position="159"/>
    </location>
</feature>
<reference evidence="3 4" key="1">
    <citation type="submission" date="2020-04" db="EMBL/GenBank/DDBJ databases">
        <title>Draft genome of Pyxidicoccus fallax type strain.</title>
        <authorList>
            <person name="Whitworth D.E."/>
        </authorList>
    </citation>
    <scope>NUCLEOTIDE SEQUENCE [LARGE SCALE GENOMIC DNA]</scope>
    <source>
        <strain evidence="3 4">DSM 14698</strain>
    </source>
</reference>
<keyword evidence="1" id="KW-1133">Transmembrane helix</keyword>
<dbReference type="EMBL" id="JABBJJ010000159">
    <property type="protein sequence ID" value="NMO18891.1"/>
    <property type="molecule type" value="Genomic_DNA"/>
</dbReference>
<accession>A0A848LMF2</accession>
<comment type="caution">
    <text evidence="3">The sequence shown here is derived from an EMBL/GenBank/DDBJ whole genome shotgun (WGS) entry which is preliminary data.</text>
</comment>
<feature type="transmembrane region" description="Helical" evidence="1">
    <location>
        <begin position="304"/>
        <end position="324"/>
    </location>
</feature>
<dbReference type="PANTHER" id="PTHR23028">
    <property type="entry name" value="ACETYLTRANSFERASE"/>
    <property type="match status" value="1"/>
</dbReference>
<keyword evidence="1" id="KW-0472">Membrane</keyword>
<dbReference type="AlphaFoldDB" id="A0A848LMF2"/>
<evidence type="ECO:0000313" key="3">
    <source>
        <dbReference type="EMBL" id="NMO18891.1"/>
    </source>
</evidence>
<dbReference type="InterPro" id="IPR050879">
    <property type="entry name" value="Acyltransferase_3"/>
</dbReference>
<name>A0A848LMF2_9BACT</name>
<dbReference type="Proteomes" id="UP000518300">
    <property type="component" value="Unassembled WGS sequence"/>
</dbReference>
<dbReference type="RefSeq" id="WP_169348152.1">
    <property type="nucleotide sequence ID" value="NZ_JABBJJ010000159.1"/>
</dbReference>
<proteinExistence type="predicted"/>
<feature type="transmembrane region" description="Helical" evidence="1">
    <location>
        <begin position="56"/>
        <end position="76"/>
    </location>
</feature>
<dbReference type="Pfam" id="PF01757">
    <property type="entry name" value="Acyl_transf_3"/>
    <property type="match status" value="1"/>
</dbReference>
<feature type="transmembrane region" description="Helical" evidence="1">
    <location>
        <begin position="88"/>
        <end position="106"/>
    </location>
</feature>
<keyword evidence="3" id="KW-0808">Transferase</keyword>
<gene>
    <name evidence="3" type="ORF">HG543_29100</name>
</gene>
<keyword evidence="3" id="KW-0012">Acyltransferase</keyword>
<feature type="transmembrane region" description="Helical" evidence="1">
    <location>
        <begin position="336"/>
        <end position="358"/>
    </location>
</feature>